<reference evidence="1 2" key="3">
    <citation type="submission" date="2019-11" db="EMBL/GenBank/DDBJ databases">
        <title>A de novo genome assembly of a pear dwarfing rootstock.</title>
        <authorList>
            <person name="Wang F."/>
            <person name="Wang J."/>
            <person name="Li S."/>
            <person name="Zhang Y."/>
            <person name="Fang M."/>
            <person name="Ma L."/>
            <person name="Zhao Y."/>
            <person name="Jiang S."/>
        </authorList>
    </citation>
    <scope>NUCLEOTIDE SEQUENCE [LARGE SCALE GENOMIC DNA]</scope>
    <source>
        <strain evidence="1">S2</strain>
        <tissue evidence="1">Leaf</tissue>
    </source>
</reference>
<comment type="caution">
    <text evidence="1">The sequence shown here is derived from an EMBL/GenBank/DDBJ whole genome shotgun (WGS) entry which is preliminary data.</text>
</comment>
<dbReference type="Proteomes" id="UP000327157">
    <property type="component" value="Chromosome 13"/>
</dbReference>
<evidence type="ECO:0000313" key="2">
    <source>
        <dbReference type="Proteomes" id="UP000327157"/>
    </source>
</evidence>
<gene>
    <name evidence="1" type="ORF">D8674_010580</name>
</gene>
<evidence type="ECO:0000313" key="1">
    <source>
        <dbReference type="EMBL" id="KAB2600309.1"/>
    </source>
</evidence>
<dbReference type="AlphaFoldDB" id="A0A5N5FB46"/>
<protein>
    <submittedName>
        <fullName evidence="1">Uncharacterized protein</fullName>
    </submittedName>
</protein>
<dbReference type="EMBL" id="SMOL01000753">
    <property type="protein sequence ID" value="KAB2600309.1"/>
    <property type="molecule type" value="Genomic_DNA"/>
</dbReference>
<dbReference type="InterPro" id="IPR055296">
    <property type="entry name" value="SRL2-like"/>
</dbReference>
<reference evidence="2" key="2">
    <citation type="submission" date="2019-10" db="EMBL/GenBank/DDBJ databases">
        <title>A de novo genome assembly of a pear dwarfing rootstock.</title>
        <authorList>
            <person name="Wang F."/>
            <person name="Wang J."/>
            <person name="Li S."/>
            <person name="Zhang Y."/>
            <person name="Fang M."/>
            <person name="Ma L."/>
            <person name="Zhao Y."/>
            <person name="Jiang S."/>
        </authorList>
    </citation>
    <scope>NUCLEOTIDE SEQUENCE [LARGE SCALE GENOMIC DNA]</scope>
</reference>
<dbReference type="PANTHER" id="PTHR46087:SF1">
    <property type="entry name" value="ARM REPEAT SUPERFAMILY PROTEIN"/>
    <property type="match status" value="1"/>
</dbReference>
<dbReference type="OrthoDB" id="1740073at2759"/>
<proteinExistence type="predicted"/>
<accession>A0A5N5FB46</accession>
<reference evidence="1 2" key="1">
    <citation type="submission" date="2019-09" db="EMBL/GenBank/DDBJ databases">
        <authorList>
            <person name="Ou C."/>
        </authorList>
    </citation>
    <scope>NUCLEOTIDE SEQUENCE [LARGE SCALE GENOMIC DNA]</scope>
    <source>
        <strain evidence="1">S2</strain>
        <tissue evidence="1">Leaf</tissue>
    </source>
</reference>
<dbReference type="PANTHER" id="PTHR46087">
    <property type="entry name" value="PUTATIVE, EXPRESSED-RELATED"/>
    <property type="match status" value="1"/>
</dbReference>
<organism evidence="1 2">
    <name type="scientific">Pyrus ussuriensis x Pyrus communis</name>
    <dbReference type="NCBI Taxonomy" id="2448454"/>
    <lineage>
        <taxon>Eukaryota</taxon>
        <taxon>Viridiplantae</taxon>
        <taxon>Streptophyta</taxon>
        <taxon>Embryophyta</taxon>
        <taxon>Tracheophyta</taxon>
        <taxon>Spermatophyta</taxon>
        <taxon>Magnoliopsida</taxon>
        <taxon>eudicotyledons</taxon>
        <taxon>Gunneridae</taxon>
        <taxon>Pentapetalae</taxon>
        <taxon>rosids</taxon>
        <taxon>fabids</taxon>
        <taxon>Rosales</taxon>
        <taxon>Rosaceae</taxon>
        <taxon>Amygdaloideae</taxon>
        <taxon>Maleae</taxon>
        <taxon>Pyrus</taxon>
    </lineage>
</organism>
<sequence length="184" mass="20876">MGEHSHISMDFDAIISVTLENYVDIYPKPGSLKEDKQYYKSQGHDTNKSPSYWSRVCLLNIAKLATVGSTMRRVIETLFQCSDAENHWSTEKRLACNVLMYLQSLLQESGDNSHLLLHILVKHLDHKNVVKQPRLQTDIVNVTTQIAQGAKQQASVAITGAISDLIKHLRKCLQFKLRYRALGL</sequence>
<keyword evidence="2" id="KW-1185">Reference proteome</keyword>
<name>A0A5N5FB46_9ROSA</name>